<sequence>MSETRFTLITPDQVYNGLVENPSEDKKKLSEFILENKSSGNSYIDLLADKLRVYGKRDAASYAKMFDANTRHFDGAIRCLTGLSAHGWINEYLRLVACDLVEHTNFTFKTIGRILGFSGSSFSQFFRTYQKMQPWEYRSLKRHGRKIGFFYD</sequence>
<dbReference type="SMART" id="SM00342">
    <property type="entry name" value="HTH_ARAC"/>
    <property type="match status" value="1"/>
</dbReference>
<organism evidence="4 5">
    <name type="scientific">Draconibacterium aestuarii</name>
    <dbReference type="NCBI Taxonomy" id="2998507"/>
    <lineage>
        <taxon>Bacteria</taxon>
        <taxon>Pseudomonadati</taxon>
        <taxon>Bacteroidota</taxon>
        <taxon>Bacteroidia</taxon>
        <taxon>Marinilabiliales</taxon>
        <taxon>Prolixibacteraceae</taxon>
        <taxon>Draconibacterium</taxon>
    </lineage>
</organism>
<keyword evidence="2" id="KW-0804">Transcription</keyword>
<protein>
    <recommendedName>
        <fullName evidence="3">HTH araC/xylS-type domain-containing protein</fullName>
    </recommendedName>
</protein>
<reference evidence="4" key="1">
    <citation type="submission" date="2022-11" db="EMBL/GenBank/DDBJ databases">
        <title>Marilongibacter aestuarii gen. nov., sp. nov., isolated from tidal flat sediment.</title>
        <authorList>
            <person name="Jiayan W."/>
        </authorList>
    </citation>
    <scope>NUCLEOTIDE SEQUENCE</scope>
    <source>
        <strain evidence="4">Z1-6</strain>
    </source>
</reference>
<keyword evidence="5" id="KW-1185">Reference proteome</keyword>
<evidence type="ECO:0000313" key="5">
    <source>
        <dbReference type="Proteomes" id="UP001145087"/>
    </source>
</evidence>
<accession>A0A9X3J2V5</accession>
<dbReference type="GO" id="GO:0003700">
    <property type="term" value="F:DNA-binding transcription factor activity"/>
    <property type="evidence" value="ECO:0007669"/>
    <property type="project" value="InterPro"/>
</dbReference>
<gene>
    <name evidence="4" type="ORF">OU798_00190</name>
</gene>
<dbReference type="RefSeq" id="WP_343331077.1">
    <property type="nucleotide sequence ID" value="NZ_JAPOHD010000001.1"/>
</dbReference>
<evidence type="ECO:0000256" key="2">
    <source>
        <dbReference type="ARBA" id="ARBA00023163"/>
    </source>
</evidence>
<dbReference type="EMBL" id="JAPOHD010000001">
    <property type="protein sequence ID" value="MCY1718739.1"/>
    <property type="molecule type" value="Genomic_DNA"/>
</dbReference>
<dbReference type="Pfam" id="PF12833">
    <property type="entry name" value="HTH_18"/>
    <property type="match status" value="1"/>
</dbReference>
<evidence type="ECO:0000256" key="1">
    <source>
        <dbReference type="ARBA" id="ARBA00023015"/>
    </source>
</evidence>
<dbReference type="SUPFAM" id="SSF46689">
    <property type="entry name" value="Homeodomain-like"/>
    <property type="match status" value="1"/>
</dbReference>
<evidence type="ECO:0000259" key="3">
    <source>
        <dbReference type="PROSITE" id="PS01124"/>
    </source>
</evidence>
<keyword evidence="1" id="KW-0805">Transcription regulation</keyword>
<proteinExistence type="predicted"/>
<dbReference type="PROSITE" id="PS01124">
    <property type="entry name" value="HTH_ARAC_FAMILY_2"/>
    <property type="match status" value="1"/>
</dbReference>
<name>A0A9X3J2V5_9BACT</name>
<evidence type="ECO:0000313" key="4">
    <source>
        <dbReference type="EMBL" id="MCY1718739.1"/>
    </source>
</evidence>
<feature type="domain" description="HTH araC/xylS-type" evidence="3">
    <location>
        <begin position="41"/>
        <end position="140"/>
    </location>
</feature>
<dbReference type="InterPro" id="IPR009057">
    <property type="entry name" value="Homeodomain-like_sf"/>
</dbReference>
<dbReference type="Proteomes" id="UP001145087">
    <property type="component" value="Unassembled WGS sequence"/>
</dbReference>
<dbReference type="InterPro" id="IPR018060">
    <property type="entry name" value="HTH_AraC"/>
</dbReference>
<dbReference type="Gene3D" id="1.10.10.60">
    <property type="entry name" value="Homeodomain-like"/>
    <property type="match status" value="1"/>
</dbReference>
<comment type="caution">
    <text evidence="4">The sequence shown here is derived from an EMBL/GenBank/DDBJ whole genome shotgun (WGS) entry which is preliminary data.</text>
</comment>
<dbReference type="AlphaFoldDB" id="A0A9X3J2V5"/>
<dbReference type="GO" id="GO:0043565">
    <property type="term" value="F:sequence-specific DNA binding"/>
    <property type="evidence" value="ECO:0007669"/>
    <property type="project" value="InterPro"/>
</dbReference>